<comment type="subcellular location">
    <subcellularLocation>
        <location evidence="1">Membrane</location>
        <topology evidence="1">Multi-pass membrane protein</topology>
    </subcellularLocation>
</comment>
<feature type="transmembrane region" description="Helical" evidence="5">
    <location>
        <begin position="75"/>
        <end position="97"/>
    </location>
</feature>
<evidence type="ECO:0000256" key="2">
    <source>
        <dbReference type="ARBA" id="ARBA00022692"/>
    </source>
</evidence>
<organism evidence="7 8">
    <name type="scientific">Thermosediminibacter litoriperuensis</name>
    <dbReference type="NCBI Taxonomy" id="291989"/>
    <lineage>
        <taxon>Bacteria</taxon>
        <taxon>Bacillati</taxon>
        <taxon>Bacillota</taxon>
        <taxon>Clostridia</taxon>
        <taxon>Thermosediminibacterales</taxon>
        <taxon>Thermosediminibacteraceae</taxon>
        <taxon>Thermosediminibacter</taxon>
    </lineage>
</organism>
<reference evidence="7 8" key="1">
    <citation type="submission" date="2019-07" db="EMBL/GenBank/DDBJ databases">
        <title>Genomic Encyclopedia of Type Strains, Phase I: the one thousand microbial genomes (KMG-I) project.</title>
        <authorList>
            <person name="Kyrpides N."/>
        </authorList>
    </citation>
    <scope>NUCLEOTIDE SEQUENCE [LARGE SCALE GENOMIC DNA]</scope>
    <source>
        <strain evidence="7 8">DSM 16647</strain>
    </source>
</reference>
<feature type="transmembrane region" description="Helical" evidence="5">
    <location>
        <begin position="21"/>
        <end position="38"/>
    </location>
</feature>
<evidence type="ECO:0000256" key="4">
    <source>
        <dbReference type="ARBA" id="ARBA00023136"/>
    </source>
</evidence>
<dbReference type="GO" id="GO:0016020">
    <property type="term" value="C:membrane"/>
    <property type="evidence" value="ECO:0007669"/>
    <property type="project" value="UniProtKB-SubCell"/>
</dbReference>
<feature type="domain" description="ABC-2 type transporter transmembrane" evidence="6">
    <location>
        <begin position="2"/>
        <end position="65"/>
    </location>
</feature>
<keyword evidence="3 5" id="KW-1133">Transmembrane helix</keyword>
<dbReference type="GO" id="GO:0140359">
    <property type="term" value="F:ABC-type transporter activity"/>
    <property type="evidence" value="ECO:0007669"/>
    <property type="project" value="InterPro"/>
</dbReference>
<protein>
    <submittedName>
        <fullName evidence="7">ABC-2 family transporter</fullName>
    </submittedName>
</protein>
<dbReference type="InterPro" id="IPR052902">
    <property type="entry name" value="ABC-2_transporter"/>
</dbReference>
<evidence type="ECO:0000256" key="1">
    <source>
        <dbReference type="ARBA" id="ARBA00004141"/>
    </source>
</evidence>
<gene>
    <name evidence="7" type="ORF">LZ11_01729</name>
</gene>
<comment type="caution">
    <text evidence="7">The sequence shown here is derived from an EMBL/GenBank/DDBJ whole genome shotgun (WGS) entry which is preliminary data.</text>
</comment>
<sequence length="110" mass="12325">MYGLGYIFAGFALYVKRVNRAVTVFQTLIFFISGMLYPPEAIPEILGWISRSLPITQGMHIARLSMVGLSVPSELWFMLAFTSLVYLTAGLLVFSYFARLVRKNGLLGSH</sequence>
<dbReference type="Proteomes" id="UP000322294">
    <property type="component" value="Unassembled WGS sequence"/>
</dbReference>
<accession>A0A5S5AMR1</accession>
<dbReference type="PANTHER" id="PTHR43027:SF1">
    <property type="entry name" value="DOXORUBICIN RESISTANCE ABC TRANSPORTER PERMEASE PROTEIN DRRC-RELATED"/>
    <property type="match status" value="1"/>
</dbReference>
<keyword evidence="2 5" id="KW-0812">Transmembrane</keyword>
<dbReference type="EMBL" id="VNHO01000018">
    <property type="protein sequence ID" value="TYP52462.1"/>
    <property type="molecule type" value="Genomic_DNA"/>
</dbReference>
<keyword evidence="8" id="KW-1185">Reference proteome</keyword>
<dbReference type="PANTHER" id="PTHR43027">
    <property type="entry name" value="DOXORUBICIN RESISTANCE ABC TRANSPORTER PERMEASE PROTEIN DRRC-RELATED"/>
    <property type="match status" value="1"/>
</dbReference>
<evidence type="ECO:0000313" key="8">
    <source>
        <dbReference type="Proteomes" id="UP000322294"/>
    </source>
</evidence>
<dbReference type="OrthoDB" id="63188at2"/>
<proteinExistence type="predicted"/>
<keyword evidence="4 5" id="KW-0472">Membrane</keyword>
<dbReference type="InterPro" id="IPR013525">
    <property type="entry name" value="ABC2_TM"/>
</dbReference>
<evidence type="ECO:0000313" key="7">
    <source>
        <dbReference type="EMBL" id="TYP52462.1"/>
    </source>
</evidence>
<dbReference type="AlphaFoldDB" id="A0A5S5AMR1"/>
<dbReference type="Pfam" id="PF01061">
    <property type="entry name" value="ABC2_membrane"/>
    <property type="match status" value="1"/>
</dbReference>
<evidence type="ECO:0000259" key="6">
    <source>
        <dbReference type="Pfam" id="PF01061"/>
    </source>
</evidence>
<dbReference type="RefSeq" id="WP_148867453.1">
    <property type="nucleotide sequence ID" value="NZ_VNHO01000018.1"/>
</dbReference>
<name>A0A5S5AMR1_9FIRM</name>
<evidence type="ECO:0000256" key="5">
    <source>
        <dbReference type="SAM" id="Phobius"/>
    </source>
</evidence>
<evidence type="ECO:0000256" key="3">
    <source>
        <dbReference type="ARBA" id="ARBA00022989"/>
    </source>
</evidence>